<dbReference type="InterPro" id="IPR018656">
    <property type="entry name" value="DUF2087"/>
</dbReference>
<evidence type="ECO:0000259" key="1">
    <source>
        <dbReference type="Pfam" id="PF09860"/>
    </source>
</evidence>
<gene>
    <name evidence="2" type="ORF">EDD31_1223</name>
</gene>
<reference evidence="2 3" key="1">
    <citation type="submission" date="2018-11" db="EMBL/GenBank/DDBJ databases">
        <title>Sequencing the genomes of 1000 actinobacteria strains.</title>
        <authorList>
            <person name="Klenk H.-P."/>
        </authorList>
    </citation>
    <scope>NUCLEOTIDE SEQUENCE [LARGE SCALE GENOMIC DNA]</scope>
    <source>
        <strain evidence="2 3">DSM 11294</strain>
    </source>
</reference>
<evidence type="ECO:0000313" key="2">
    <source>
        <dbReference type="EMBL" id="ROR72862.1"/>
    </source>
</evidence>
<feature type="domain" description="DUF2087" evidence="1">
    <location>
        <begin position="99"/>
        <end position="168"/>
    </location>
</feature>
<keyword evidence="3" id="KW-1185">Reference proteome</keyword>
<name>A0A3N2BCC8_9MICO</name>
<dbReference type="OrthoDB" id="529288at2"/>
<dbReference type="EMBL" id="RKHK01000001">
    <property type="protein sequence ID" value="ROR72862.1"/>
    <property type="molecule type" value="Genomic_DNA"/>
</dbReference>
<proteinExistence type="predicted"/>
<sequence length="171" mass="18856">MSDQPDPQQWRAVVAALANPHVRRLFAELELSAPLETAGAEMGASRKRRALTTLRKAGLVREAGGNTVTNPEVFAQALASAPLPERPTGVERFLRQDGRIDRYPADAAERTALLALLASRVLDVGEVIPEREITERLTRFTDDPAGLRRAMVDEEILERTRSGSEYARVVD</sequence>
<dbReference type="Pfam" id="PF09860">
    <property type="entry name" value="DUF2087"/>
    <property type="match status" value="1"/>
</dbReference>
<protein>
    <recommendedName>
        <fullName evidence="1">DUF2087 domain-containing protein</fullName>
    </recommendedName>
</protein>
<organism evidence="2 3">
    <name type="scientific">Bogoriella caseilytica</name>
    <dbReference type="NCBI Taxonomy" id="56055"/>
    <lineage>
        <taxon>Bacteria</taxon>
        <taxon>Bacillati</taxon>
        <taxon>Actinomycetota</taxon>
        <taxon>Actinomycetes</taxon>
        <taxon>Micrococcales</taxon>
        <taxon>Bogoriellaceae</taxon>
        <taxon>Bogoriella</taxon>
    </lineage>
</organism>
<accession>A0A3N2BCC8</accession>
<dbReference type="AlphaFoldDB" id="A0A3N2BCC8"/>
<evidence type="ECO:0000313" key="3">
    <source>
        <dbReference type="Proteomes" id="UP000280668"/>
    </source>
</evidence>
<dbReference type="Proteomes" id="UP000280668">
    <property type="component" value="Unassembled WGS sequence"/>
</dbReference>
<comment type="caution">
    <text evidence="2">The sequence shown here is derived from an EMBL/GenBank/DDBJ whole genome shotgun (WGS) entry which is preliminary data.</text>
</comment>
<dbReference type="RefSeq" id="WP_123303369.1">
    <property type="nucleotide sequence ID" value="NZ_RKHK01000001.1"/>
</dbReference>